<accession>A0A7C3CL86</accession>
<dbReference type="InterPro" id="IPR001279">
    <property type="entry name" value="Metallo-B-lactamas"/>
</dbReference>
<reference evidence="2" key="1">
    <citation type="journal article" date="2020" name="mSystems">
        <title>Genome- and Community-Level Interaction Insights into Carbon Utilization and Element Cycling Functions of Hydrothermarchaeota in Hydrothermal Sediment.</title>
        <authorList>
            <person name="Zhou Z."/>
            <person name="Liu Y."/>
            <person name="Xu W."/>
            <person name="Pan J."/>
            <person name="Luo Z.H."/>
            <person name="Li M."/>
        </authorList>
    </citation>
    <scope>NUCLEOTIDE SEQUENCE [LARGE SCALE GENOMIC DNA]</scope>
    <source>
        <strain evidence="2">HyVt-483</strain>
    </source>
</reference>
<dbReference type="InterPro" id="IPR036866">
    <property type="entry name" value="RibonucZ/Hydroxyglut_hydro"/>
</dbReference>
<protein>
    <recommendedName>
        <fullName evidence="1">Metallo-beta-lactamase domain-containing protein</fullName>
    </recommendedName>
</protein>
<gene>
    <name evidence="2" type="ORF">ENJ40_04320</name>
</gene>
<dbReference type="HAMAP" id="MF_01406">
    <property type="entry name" value="UPF0282"/>
    <property type="match status" value="1"/>
</dbReference>
<dbReference type="Proteomes" id="UP000886043">
    <property type="component" value="Unassembled WGS sequence"/>
</dbReference>
<name>A0A7C3CL86_9BACT</name>
<evidence type="ECO:0000259" key="1">
    <source>
        <dbReference type="SMART" id="SM00849"/>
    </source>
</evidence>
<dbReference type="Pfam" id="PF12706">
    <property type="entry name" value="Lactamase_B_2"/>
    <property type="match status" value="1"/>
</dbReference>
<dbReference type="Gene3D" id="3.60.15.10">
    <property type="entry name" value="Ribonuclease Z/Hydroxyacylglutathione hydrolase-like"/>
    <property type="match status" value="1"/>
</dbReference>
<proteinExistence type="inferred from homology"/>
<comment type="caution">
    <text evidence="2">The sequence shown here is derived from an EMBL/GenBank/DDBJ whole genome shotgun (WGS) entry which is preliminary data.</text>
</comment>
<dbReference type="SUPFAM" id="SSF56281">
    <property type="entry name" value="Metallo-hydrolase/oxidoreductase"/>
    <property type="match status" value="1"/>
</dbReference>
<sequence length="286" mass="32410">MRVEILAAESLGVRSMAVEVECSGVRILIDPGAALGPRRYGLPPDRLELEQLSRARSLIRERLRQAEMVVITHYHFDHYLPDWAEDLRGKRVFLKDPVRNINRNQARRAAEFLERLIRAGVQWEVAEGRRIKLPGGEILFSGPFFHGPDSRFGCVISVAVRVGGRVFVHTSDVSGPVRPEVVHFLLEQRPDLLLVDGPSTYLGPRFGLEALEAARENLLRIIRDLGPEVLILDHHLLRDLSWRRWAGPLFEAAEARGVRLLSGAEFSGKPETLLEAERLKRFRDNS</sequence>
<dbReference type="InterPro" id="IPR014426">
    <property type="entry name" value="UPF0282_hydrls"/>
</dbReference>
<dbReference type="PANTHER" id="PTHR43546">
    <property type="entry name" value="UPF0173 METAL-DEPENDENT HYDROLASE MJ1163-RELATED"/>
    <property type="match status" value="1"/>
</dbReference>
<feature type="domain" description="Metallo-beta-lactamase" evidence="1">
    <location>
        <begin position="14"/>
        <end position="235"/>
    </location>
</feature>
<dbReference type="PANTHER" id="PTHR43546:SF4">
    <property type="entry name" value="UPF0282 PROTEIN MJ1629"/>
    <property type="match status" value="1"/>
</dbReference>
<dbReference type="AlphaFoldDB" id="A0A7C3CL86"/>
<dbReference type="InterPro" id="IPR050114">
    <property type="entry name" value="UPF0173_UPF0282_UlaG_hydrolase"/>
</dbReference>
<dbReference type="PIRSF" id="PIRSF004944">
    <property type="entry name" value="UCP004944_hydrls"/>
    <property type="match status" value="1"/>
</dbReference>
<dbReference type="EMBL" id="DRMH01000055">
    <property type="protein sequence ID" value="HFC97672.1"/>
    <property type="molecule type" value="Genomic_DNA"/>
</dbReference>
<dbReference type="SMART" id="SM00849">
    <property type="entry name" value="Lactamase_B"/>
    <property type="match status" value="1"/>
</dbReference>
<evidence type="ECO:0000313" key="2">
    <source>
        <dbReference type="EMBL" id="HFC97672.1"/>
    </source>
</evidence>
<organism evidence="2">
    <name type="scientific">Thermosulfurimonas dismutans</name>
    <dbReference type="NCBI Taxonomy" id="999894"/>
    <lineage>
        <taxon>Bacteria</taxon>
        <taxon>Pseudomonadati</taxon>
        <taxon>Thermodesulfobacteriota</taxon>
        <taxon>Thermodesulfobacteria</taxon>
        <taxon>Thermodesulfobacteriales</taxon>
        <taxon>Thermodesulfobacteriaceae</taxon>
        <taxon>Thermosulfurimonas</taxon>
    </lineage>
</organism>